<organism evidence="3 4">
    <name type="scientific">Streptomyces sanyensis</name>
    <dbReference type="NCBI Taxonomy" id="568869"/>
    <lineage>
        <taxon>Bacteria</taxon>
        <taxon>Bacillati</taxon>
        <taxon>Actinomycetota</taxon>
        <taxon>Actinomycetes</taxon>
        <taxon>Kitasatosporales</taxon>
        <taxon>Streptomycetaceae</taxon>
        <taxon>Streptomyces</taxon>
    </lineage>
</organism>
<evidence type="ECO:0000256" key="1">
    <source>
        <dbReference type="SAM" id="MobiDB-lite"/>
    </source>
</evidence>
<feature type="signal peptide" evidence="2">
    <location>
        <begin position="1"/>
        <end position="26"/>
    </location>
</feature>
<evidence type="ECO:0000313" key="4">
    <source>
        <dbReference type="Proteomes" id="UP001501147"/>
    </source>
</evidence>
<gene>
    <name evidence="3" type="ORF">GCM10023329_51380</name>
</gene>
<dbReference type="Proteomes" id="UP001501147">
    <property type="component" value="Unassembled WGS sequence"/>
</dbReference>
<accession>A0ABP9BAY0</accession>
<reference evidence="4" key="1">
    <citation type="journal article" date="2019" name="Int. J. Syst. Evol. Microbiol.">
        <title>The Global Catalogue of Microorganisms (GCM) 10K type strain sequencing project: providing services to taxonomists for standard genome sequencing and annotation.</title>
        <authorList>
            <consortium name="The Broad Institute Genomics Platform"/>
            <consortium name="The Broad Institute Genome Sequencing Center for Infectious Disease"/>
            <person name="Wu L."/>
            <person name="Ma J."/>
        </authorList>
    </citation>
    <scope>NUCLEOTIDE SEQUENCE [LARGE SCALE GENOMIC DNA]</scope>
    <source>
        <strain evidence="4">JCM 18324</strain>
    </source>
</reference>
<protein>
    <recommendedName>
        <fullName evidence="5">Secreted protein</fullName>
    </recommendedName>
</protein>
<proteinExistence type="predicted"/>
<keyword evidence="4" id="KW-1185">Reference proteome</keyword>
<dbReference type="RefSeq" id="WP_345615841.1">
    <property type="nucleotide sequence ID" value="NZ_BAABJV010000020.1"/>
</dbReference>
<keyword evidence="2" id="KW-0732">Signal</keyword>
<comment type="caution">
    <text evidence="3">The sequence shown here is derived from an EMBL/GenBank/DDBJ whole genome shotgun (WGS) entry which is preliminary data.</text>
</comment>
<evidence type="ECO:0008006" key="5">
    <source>
        <dbReference type="Google" id="ProtNLM"/>
    </source>
</evidence>
<feature type="compositionally biased region" description="Basic and acidic residues" evidence="1">
    <location>
        <begin position="37"/>
        <end position="48"/>
    </location>
</feature>
<feature type="chain" id="PRO_5045982437" description="Secreted protein" evidence="2">
    <location>
        <begin position="27"/>
        <end position="63"/>
    </location>
</feature>
<name>A0ABP9BAY0_9ACTN</name>
<feature type="region of interest" description="Disordered" evidence="1">
    <location>
        <begin position="35"/>
        <end position="63"/>
    </location>
</feature>
<evidence type="ECO:0000313" key="3">
    <source>
        <dbReference type="EMBL" id="GAA4792906.1"/>
    </source>
</evidence>
<evidence type="ECO:0000256" key="2">
    <source>
        <dbReference type="SAM" id="SignalP"/>
    </source>
</evidence>
<sequence length="63" mass="6057">MNAGLKVAAFAVLLTAVFGAAWGAGAAFDPVVAGAEPAHHADHPEGRPETGSGGGAGAGHQDH</sequence>
<feature type="compositionally biased region" description="Gly residues" evidence="1">
    <location>
        <begin position="51"/>
        <end position="63"/>
    </location>
</feature>
<dbReference type="EMBL" id="BAABJV010000020">
    <property type="protein sequence ID" value="GAA4792906.1"/>
    <property type="molecule type" value="Genomic_DNA"/>
</dbReference>